<reference evidence="2 3" key="1">
    <citation type="journal article" date="2016" name="Antonie Van Leeuwenhoek">
        <title>Lysinibacillus endophyticus sp. nov., an indole-3-acetic acid producing endophytic bacterium isolated from corn root (Zea mays cv. Xinken-5).</title>
        <authorList>
            <person name="Yu J."/>
            <person name="Guan X."/>
            <person name="Liu C."/>
            <person name="Xiang W."/>
            <person name="Yu Z."/>
            <person name="Liu X."/>
            <person name="Wang G."/>
        </authorList>
    </citation>
    <scope>NUCLEOTIDE SEQUENCE [LARGE SCALE GENOMIC DNA]</scope>
    <source>
        <strain evidence="2 3">DSM 100506</strain>
    </source>
</reference>
<dbReference type="Proteomes" id="UP000272238">
    <property type="component" value="Unassembled WGS sequence"/>
</dbReference>
<gene>
    <name evidence="2" type="ORF">D8M03_17515</name>
</gene>
<feature type="domain" description="Beta-lactamase-related" evidence="1">
    <location>
        <begin position="41"/>
        <end position="211"/>
    </location>
</feature>
<dbReference type="Gene3D" id="3.40.710.10">
    <property type="entry name" value="DD-peptidase/beta-lactamase superfamily"/>
    <property type="match status" value="1"/>
</dbReference>
<evidence type="ECO:0000313" key="3">
    <source>
        <dbReference type="Proteomes" id="UP000272238"/>
    </source>
</evidence>
<keyword evidence="3" id="KW-1185">Reference proteome</keyword>
<organism evidence="2 3">
    <name type="scientific">Ureibacillus endophyticus</name>
    <dbReference type="NCBI Taxonomy" id="1978490"/>
    <lineage>
        <taxon>Bacteria</taxon>
        <taxon>Bacillati</taxon>
        <taxon>Bacillota</taxon>
        <taxon>Bacilli</taxon>
        <taxon>Bacillales</taxon>
        <taxon>Caryophanaceae</taxon>
        <taxon>Ureibacillus</taxon>
    </lineage>
</organism>
<dbReference type="OrthoDB" id="9773047at2"/>
<dbReference type="Pfam" id="PF00144">
    <property type="entry name" value="Beta-lactamase"/>
    <property type="match status" value="1"/>
</dbReference>
<dbReference type="InterPro" id="IPR012338">
    <property type="entry name" value="Beta-lactam/transpept-like"/>
</dbReference>
<dbReference type="GO" id="GO:0016787">
    <property type="term" value="F:hydrolase activity"/>
    <property type="evidence" value="ECO:0007669"/>
    <property type="project" value="UniProtKB-KW"/>
</dbReference>
<comment type="caution">
    <text evidence="2">The sequence shown here is derived from an EMBL/GenBank/DDBJ whole genome shotgun (WGS) entry which is preliminary data.</text>
</comment>
<evidence type="ECO:0000259" key="1">
    <source>
        <dbReference type="Pfam" id="PF00144"/>
    </source>
</evidence>
<name>A0A494YR93_9BACL</name>
<dbReference type="PANTHER" id="PTHR43283:SF7">
    <property type="entry name" value="BETA-LACTAMASE-RELATED DOMAIN-CONTAINING PROTEIN"/>
    <property type="match status" value="1"/>
</dbReference>
<evidence type="ECO:0000313" key="2">
    <source>
        <dbReference type="EMBL" id="RKQ11509.1"/>
    </source>
</evidence>
<dbReference type="InterPro" id="IPR050789">
    <property type="entry name" value="Diverse_Enzym_Activities"/>
</dbReference>
<accession>A0A494YR93</accession>
<dbReference type="RefSeq" id="WP_121216055.1">
    <property type="nucleotide sequence ID" value="NZ_RBZN01000111.1"/>
</dbReference>
<proteinExistence type="predicted"/>
<dbReference type="PANTHER" id="PTHR43283">
    <property type="entry name" value="BETA-LACTAMASE-RELATED"/>
    <property type="match status" value="1"/>
</dbReference>
<keyword evidence="2" id="KW-0378">Hydrolase</keyword>
<protein>
    <submittedName>
        <fullName evidence="2">Class C beta-lactamase-related serine hydrolase</fullName>
    </submittedName>
</protein>
<dbReference type="InterPro" id="IPR001466">
    <property type="entry name" value="Beta-lactam-related"/>
</dbReference>
<sequence length="227" mass="26245">MSNGMNEQELNKILSKEKILACTIMMNGSRVFEYFKNKKIEDKQHKIYSCTKTILSLLVGIAFDKGYLHNLHQPIQEYFSKELQEQRDKRKNDITLYHLLTMTPGLHFPEWEEWDGFAPMVQGGDIIKFTLDRELILPPGEKMNYNSGCSHLITAILQQVTGETALQFAQKHLFKPLNISNVEWYKDNKGIYKGADGLRLTIADMEKLCLLMLKKGQWKGTQIVSEK</sequence>
<dbReference type="SUPFAM" id="SSF56601">
    <property type="entry name" value="beta-lactamase/transpeptidase-like"/>
    <property type="match status" value="1"/>
</dbReference>
<dbReference type="AlphaFoldDB" id="A0A494YR93"/>
<dbReference type="EMBL" id="RBZN01000111">
    <property type="protein sequence ID" value="RKQ11509.1"/>
    <property type="molecule type" value="Genomic_DNA"/>
</dbReference>